<gene>
    <name evidence="2" type="ORF">GJ744_007838</name>
</gene>
<keyword evidence="3" id="KW-1185">Reference proteome</keyword>
<accession>A0A8H7AVP2</accession>
<evidence type="ECO:0000313" key="2">
    <source>
        <dbReference type="EMBL" id="KAF7513787.1"/>
    </source>
</evidence>
<dbReference type="AlphaFoldDB" id="A0A8H7AVP2"/>
<evidence type="ECO:0000256" key="1">
    <source>
        <dbReference type="SAM" id="Phobius"/>
    </source>
</evidence>
<keyword evidence="1" id="KW-0472">Membrane</keyword>
<evidence type="ECO:0000313" key="3">
    <source>
        <dbReference type="Proteomes" id="UP000606974"/>
    </source>
</evidence>
<feature type="transmembrane region" description="Helical" evidence="1">
    <location>
        <begin position="30"/>
        <end position="50"/>
    </location>
</feature>
<sequence length="128" mass="14079">MAVLDFVVWYYPLGLYQNALVTDQLHSRHGLTILLIWSSVLFCSTFSYMVMTIMHNSATAVNVPVIYAETGIVSFDAPSTETCGDYLASQPASKAGRLLNPDSTTLCQVCTVANTDGLWTTLHMEFFG</sequence>
<organism evidence="2 3">
    <name type="scientific">Endocarpon pusillum</name>
    <dbReference type="NCBI Taxonomy" id="364733"/>
    <lineage>
        <taxon>Eukaryota</taxon>
        <taxon>Fungi</taxon>
        <taxon>Dikarya</taxon>
        <taxon>Ascomycota</taxon>
        <taxon>Pezizomycotina</taxon>
        <taxon>Eurotiomycetes</taxon>
        <taxon>Chaetothyriomycetidae</taxon>
        <taxon>Verrucariales</taxon>
        <taxon>Verrucariaceae</taxon>
        <taxon>Endocarpon</taxon>
    </lineage>
</organism>
<dbReference type="OrthoDB" id="4773910at2759"/>
<reference evidence="2" key="1">
    <citation type="submission" date="2020-02" db="EMBL/GenBank/DDBJ databases">
        <authorList>
            <person name="Palmer J.M."/>
        </authorList>
    </citation>
    <scope>NUCLEOTIDE SEQUENCE</scope>
    <source>
        <strain evidence="2">EPUS1.4</strain>
        <tissue evidence="2">Thallus</tissue>
    </source>
</reference>
<dbReference type="EMBL" id="JAACFV010000004">
    <property type="protein sequence ID" value="KAF7513787.1"/>
    <property type="molecule type" value="Genomic_DNA"/>
</dbReference>
<dbReference type="Proteomes" id="UP000606974">
    <property type="component" value="Unassembled WGS sequence"/>
</dbReference>
<proteinExistence type="predicted"/>
<comment type="caution">
    <text evidence="2">The sequence shown here is derived from an EMBL/GenBank/DDBJ whole genome shotgun (WGS) entry which is preliminary data.</text>
</comment>
<name>A0A8H7AVP2_9EURO</name>
<keyword evidence="1" id="KW-0812">Transmembrane</keyword>
<protein>
    <submittedName>
        <fullName evidence="2">Uncharacterized protein</fullName>
    </submittedName>
</protein>
<keyword evidence="1" id="KW-1133">Transmembrane helix</keyword>